<dbReference type="AlphaFoldDB" id="Q7UV24"/>
<dbReference type="EMBL" id="BX294137">
    <property type="protein sequence ID" value="CAD72903.1"/>
    <property type="molecule type" value="Genomic_DNA"/>
</dbReference>
<sequence>MTEALRGFSSQARSSCHVIDTAWTIRRLIFGSLSESSEQSELSILPRDDGVFRM</sequence>
<keyword evidence="2" id="KW-1185">Reference proteome</keyword>
<dbReference type="Proteomes" id="UP000001025">
    <property type="component" value="Chromosome"/>
</dbReference>
<reference evidence="1 2" key="1">
    <citation type="journal article" date="2003" name="Proc. Natl. Acad. Sci. U.S.A.">
        <title>Complete genome sequence of the marine planctomycete Pirellula sp. strain 1.</title>
        <authorList>
            <person name="Gloeckner F.O."/>
            <person name="Kube M."/>
            <person name="Bauer M."/>
            <person name="Teeling H."/>
            <person name="Lombardot T."/>
            <person name="Ludwig W."/>
            <person name="Gade D."/>
            <person name="Beck A."/>
            <person name="Borzym K."/>
            <person name="Heitmann K."/>
            <person name="Rabus R."/>
            <person name="Schlesner H."/>
            <person name="Amann R."/>
            <person name="Reinhardt R."/>
        </authorList>
    </citation>
    <scope>NUCLEOTIDE SEQUENCE [LARGE SCALE GENOMIC DNA]</scope>
    <source>
        <strain evidence="2">DSM 10527 / NCIMB 13988 / SH1</strain>
    </source>
</reference>
<proteinExistence type="predicted"/>
<evidence type="ECO:0000313" key="2">
    <source>
        <dbReference type="Proteomes" id="UP000001025"/>
    </source>
</evidence>
<organism evidence="1 2">
    <name type="scientific">Rhodopirellula baltica (strain DSM 10527 / NCIMB 13988 / SH1)</name>
    <dbReference type="NCBI Taxonomy" id="243090"/>
    <lineage>
        <taxon>Bacteria</taxon>
        <taxon>Pseudomonadati</taxon>
        <taxon>Planctomycetota</taxon>
        <taxon>Planctomycetia</taxon>
        <taxon>Pirellulales</taxon>
        <taxon>Pirellulaceae</taxon>
        <taxon>Rhodopirellula</taxon>
    </lineage>
</organism>
<evidence type="ECO:0000313" key="1">
    <source>
        <dbReference type="EMBL" id="CAD72903.1"/>
    </source>
</evidence>
<accession>Q7UV24</accession>
<dbReference type="HOGENOM" id="CLU_3047369_0_0_0"/>
<dbReference type="KEGG" id="rba:RB2927"/>
<name>Q7UV24_RHOBA</name>
<protein>
    <submittedName>
        <fullName evidence="1">Uncharacterized protein</fullName>
    </submittedName>
</protein>
<dbReference type="InParanoid" id="Q7UV24"/>
<gene>
    <name evidence="1" type="ordered locus">RB2927</name>
</gene>
<dbReference type="EnsemblBacteria" id="CAD72903">
    <property type="protein sequence ID" value="CAD72903"/>
    <property type="gene ID" value="RB2927"/>
</dbReference>